<dbReference type="Pfam" id="PF02518">
    <property type="entry name" value="HATPase_c"/>
    <property type="match status" value="1"/>
</dbReference>
<dbReference type="PROSITE" id="PS50112">
    <property type="entry name" value="PAS"/>
    <property type="match status" value="1"/>
</dbReference>
<dbReference type="SMART" id="SM00065">
    <property type="entry name" value="GAF"/>
    <property type="match status" value="1"/>
</dbReference>
<comment type="catalytic activity">
    <reaction evidence="1">
        <text>ATP + protein L-histidine = ADP + protein N-phospho-L-histidine.</text>
        <dbReference type="EC" id="2.7.13.3"/>
    </reaction>
</comment>
<dbReference type="Pfam" id="PF01590">
    <property type="entry name" value="GAF"/>
    <property type="match status" value="1"/>
</dbReference>
<evidence type="ECO:0000256" key="7">
    <source>
        <dbReference type="ARBA" id="ARBA00022840"/>
    </source>
</evidence>
<dbReference type="InterPro" id="IPR011712">
    <property type="entry name" value="Sig_transdc_His_kin_sub3_dim/P"/>
</dbReference>
<dbReference type="PANTHER" id="PTHR24421">
    <property type="entry name" value="NITRATE/NITRITE SENSOR PROTEIN NARX-RELATED"/>
    <property type="match status" value="1"/>
</dbReference>
<dbReference type="SUPFAM" id="SSF55785">
    <property type="entry name" value="PYP-like sensor domain (PAS domain)"/>
    <property type="match status" value="1"/>
</dbReference>
<dbReference type="SMART" id="SM00091">
    <property type="entry name" value="PAS"/>
    <property type="match status" value="1"/>
</dbReference>
<dbReference type="GO" id="GO:0000155">
    <property type="term" value="F:phosphorelay sensor kinase activity"/>
    <property type="evidence" value="ECO:0007669"/>
    <property type="project" value="InterPro"/>
</dbReference>
<evidence type="ECO:0000256" key="3">
    <source>
        <dbReference type="ARBA" id="ARBA00022553"/>
    </source>
</evidence>
<dbReference type="InterPro" id="IPR003594">
    <property type="entry name" value="HATPase_dom"/>
</dbReference>
<dbReference type="Proteomes" id="UP001149140">
    <property type="component" value="Unassembled WGS sequence"/>
</dbReference>
<evidence type="ECO:0000259" key="9">
    <source>
        <dbReference type="PROSITE" id="PS50112"/>
    </source>
</evidence>
<dbReference type="GO" id="GO:0046983">
    <property type="term" value="F:protein dimerization activity"/>
    <property type="evidence" value="ECO:0007669"/>
    <property type="project" value="InterPro"/>
</dbReference>
<evidence type="ECO:0000256" key="8">
    <source>
        <dbReference type="ARBA" id="ARBA00023012"/>
    </source>
</evidence>
<dbReference type="InterPro" id="IPR050482">
    <property type="entry name" value="Sensor_HK_TwoCompSys"/>
</dbReference>
<dbReference type="Gene3D" id="3.30.565.10">
    <property type="entry name" value="Histidine kinase-like ATPase, C-terminal domain"/>
    <property type="match status" value="1"/>
</dbReference>
<evidence type="ECO:0000256" key="1">
    <source>
        <dbReference type="ARBA" id="ARBA00000085"/>
    </source>
</evidence>
<dbReference type="Gene3D" id="1.20.5.1930">
    <property type="match status" value="1"/>
</dbReference>
<reference evidence="10" key="1">
    <citation type="submission" date="2022-10" db="EMBL/GenBank/DDBJ databases">
        <title>The WGS of Solirubrobacter ginsenosidimutans DSM 21036.</title>
        <authorList>
            <person name="Jiang Z."/>
        </authorList>
    </citation>
    <scope>NUCLEOTIDE SEQUENCE</scope>
    <source>
        <strain evidence="10">DSM 21036</strain>
    </source>
</reference>
<dbReference type="Gene3D" id="3.30.450.40">
    <property type="match status" value="1"/>
</dbReference>
<evidence type="ECO:0000256" key="2">
    <source>
        <dbReference type="ARBA" id="ARBA00012438"/>
    </source>
</evidence>
<keyword evidence="11" id="KW-1185">Reference proteome</keyword>
<comment type="caution">
    <text evidence="10">The sequence shown here is derived from an EMBL/GenBank/DDBJ whole genome shotgun (WGS) entry which is preliminary data.</text>
</comment>
<evidence type="ECO:0000256" key="5">
    <source>
        <dbReference type="ARBA" id="ARBA00022741"/>
    </source>
</evidence>
<protein>
    <recommendedName>
        <fullName evidence="2">histidine kinase</fullName>
        <ecNumber evidence="2">2.7.13.3</ecNumber>
    </recommendedName>
</protein>
<dbReference type="Pfam" id="PF13426">
    <property type="entry name" value="PAS_9"/>
    <property type="match status" value="1"/>
</dbReference>
<evidence type="ECO:0000313" key="11">
    <source>
        <dbReference type="Proteomes" id="UP001149140"/>
    </source>
</evidence>
<keyword evidence="4" id="KW-0808">Transferase</keyword>
<name>A0A9X3MXG4_9ACTN</name>
<evidence type="ECO:0000256" key="6">
    <source>
        <dbReference type="ARBA" id="ARBA00022777"/>
    </source>
</evidence>
<dbReference type="InterPro" id="IPR003018">
    <property type="entry name" value="GAF"/>
</dbReference>
<dbReference type="GO" id="GO:0005524">
    <property type="term" value="F:ATP binding"/>
    <property type="evidence" value="ECO:0007669"/>
    <property type="project" value="UniProtKB-KW"/>
</dbReference>
<dbReference type="EMBL" id="JAPDOD010000035">
    <property type="protein sequence ID" value="MDA0164545.1"/>
    <property type="molecule type" value="Genomic_DNA"/>
</dbReference>
<keyword evidence="8" id="KW-0902">Two-component regulatory system</keyword>
<dbReference type="CDD" id="cd16917">
    <property type="entry name" value="HATPase_UhpB-NarQ-NarX-like"/>
    <property type="match status" value="1"/>
</dbReference>
<evidence type="ECO:0000256" key="4">
    <source>
        <dbReference type="ARBA" id="ARBA00022679"/>
    </source>
</evidence>
<dbReference type="Gene3D" id="3.30.450.20">
    <property type="entry name" value="PAS domain"/>
    <property type="match status" value="1"/>
</dbReference>
<keyword evidence="3" id="KW-0597">Phosphoprotein</keyword>
<dbReference type="CDD" id="cd00130">
    <property type="entry name" value="PAS"/>
    <property type="match status" value="1"/>
</dbReference>
<keyword evidence="6" id="KW-0418">Kinase</keyword>
<sequence length="623" mass="65701">MEHAVVRVLATAAGEREAYPGLLAAIGESLGCAGAMWLPGEDDEFHCVETWPAGAALGAALVASAAASGPVSAEGTFAFPLRGVGVMAFATTGPLAFDDAMLATLESLGTQISVFVERCRAVQAVQTSEARKTAILNAAFDSIITMDHLGNVVEVNRAAERTFGYRADEMIGRELAALIVPPSLRAAHRRGVRKYLETGATSIAYHPLELEGMRKDGSEFPCEVVITRADLPGPPLFCGYLRDVTEVHERERDQQRLMEEQAALRRVATAVAEGSGDPRRVFGVVTEEVARLLGAQSSNMVRFDAGEMATVVGGWSEAPVSNIPVGETVRMDGDTASARVYRTGAPARIESYASLDGELAESLRSLGFQNAVAGPIFLEGRLWGAVIVSSVEPEPPPLGAEQRIADFAELAAQALANAQSREELAASRARIVAAGDEERRRLERNLHDGAQQRLVSLALTLRLAARRHPNDADLARAGGELTFALEELRELARGIHPAVLTERGLEPAVASLAARAPLPVEISIDLCERLPGPVEAAAYYVVAEALTNVAKYASASVVSVGVGRSDARALIEVRDDGVGGAVAGRGSGLRGLADRVEALGGRFALESPAGAGTTLRAEIPCGR</sequence>
<dbReference type="InterPro" id="IPR035965">
    <property type="entry name" value="PAS-like_dom_sf"/>
</dbReference>
<dbReference type="InterPro" id="IPR000014">
    <property type="entry name" value="PAS"/>
</dbReference>
<dbReference type="SUPFAM" id="SSF55874">
    <property type="entry name" value="ATPase domain of HSP90 chaperone/DNA topoisomerase II/histidine kinase"/>
    <property type="match status" value="1"/>
</dbReference>
<evidence type="ECO:0000313" key="10">
    <source>
        <dbReference type="EMBL" id="MDA0164545.1"/>
    </source>
</evidence>
<dbReference type="InterPro" id="IPR029016">
    <property type="entry name" value="GAF-like_dom_sf"/>
</dbReference>
<organism evidence="10 11">
    <name type="scientific">Solirubrobacter ginsenosidimutans</name>
    <dbReference type="NCBI Taxonomy" id="490573"/>
    <lineage>
        <taxon>Bacteria</taxon>
        <taxon>Bacillati</taxon>
        <taxon>Actinomycetota</taxon>
        <taxon>Thermoleophilia</taxon>
        <taxon>Solirubrobacterales</taxon>
        <taxon>Solirubrobacteraceae</taxon>
        <taxon>Solirubrobacter</taxon>
    </lineage>
</organism>
<dbReference type="SMART" id="SM00387">
    <property type="entry name" value="HATPase_c"/>
    <property type="match status" value="1"/>
</dbReference>
<accession>A0A9X3MXG4</accession>
<gene>
    <name evidence="10" type="ORF">OM076_30025</name>
</gene>
<keyword evidence="7" id="KW-0067">ATP-binding</keyword>
<feature type="domain" description="PAS" evidence="9">
    <location>
        <begin position="128"/>
        <end position="199"/>
    </location>
</feature>
<dbReference type="GO" id="GO:0016020">
    <property type="term" value="C:membrane"/>
    <property type="evidence" value="ECO:0007669"/>
    <property type="project" value="InterPro"/>
</dbReference>
<dbReference type="NCBIfam" id="TIGR00229">
    <property type="entry name" value="sensory_box"/>
    <property type="match status" value="1"/>
</dbReference>
<dbReference type="RefSeq" id="WP_270043800.1">
    <property type="nucleotide sequence ID" value="NZ_JAPDOD010000035.1"/>
</dbReference>
<keyword evidence="5" id="KW-0547">Nucleotide-binding</keyword>
<proteinExistence type="predicted"/>
<dbReference type="AlphaFoldDB" id="A0A9X3MXG4"/>
<dbReference type="Pfam" id="PF07730">
    <property type="entry name" value="HisKA_3"/>
    <property type="match status" value="1"/>
</dbReference>
<dbReference type="PANTHER" id="PTHR24421:SF10">
    <property type="entry name" value="NITRATE_NITRITE SENSOR PROTEIN NARQ"/>
    <property type="match status" value="1"/>
</dbReference>
<dbReference type="SUPFAM" id="SSF55781">
    <property type="entry name" value="GAF domain-like"/>
    <property type="match status" value="1"/>
</dbReference>
<dbReference type="InterPro" id="IPR036890">
    <property type="entry name" value="HATPase_C_sf"/>
</dbReference>
<dbReference type="EC" id="2.7.13.3" evidence="2"/>